<reference evidence="1 2" key="1">
    <citation type="journal article" date="2021" name="Elife">
        <title>Chloroplast acquisition without the gene transfer in kleptoplastic sea slugs, Plakobranchus ocellatus.</title>
        <authorList>
            <person name="Maeda T."/>
            <person name="Takahashi S."/>
            <person name="Yoshida T."/>
            <person name="Shimamura S."/>
            <person name="Takaki Y."/>
            <person name="Nagai Y."/>
            <person name="Toyoda A."/>
            <person name="Suzuki Y."/>
            <person name="Arimoto A."/>
            <person name="Ishii H."/>
            <person name="Satoh N."/>
            <person name="Nishiyama T."/>
            <person name="Hasebe M."/>
            <person name="Maruyama T."/>
            <person name="Minagawa J."/>
            <person name="Obokata J."/>
            <person name="Shigenobu S."/>
        </authorList>
    </citation>
    <scope>NUCLEOTIDE SEQUENCE [LARGE SCALE GENOMIC DNA]</scope>
</reference>
<dbReference type="AlphaFoldDB" id="A0AAV4FQX7"/>
<name>A0AAV4FQX7_9GAST</name>
<gene>
    <name evidence="1" type="ORF">ElyMa_000458900</name>
</gene>
<keyword evidence="2" id="KW-1185">Reference proteome</keyword>
<protein>
    <submittedName>
        <fullName evidence="1">Uncharacterized protein</fullName>
    </submittedName>
</protein>
<evidence type="ECO:0000313" key="1">
    <source>
        <dbReference type="EMBL" id="GFR75599.1"/>
    </source>
</evidence>
<dbReference type="EMBL" id="BMAT01000905">
    <property type="protein sequence ID" value="GFR75599.1"/>
    <property type="molecule type" value="Genomic_DNA"/>
</dbReference>
<organism evidence="1 2">
    <name type="scientific">Elysia marginata</name>
    <dbReference type="NCBI Taxonomy" id="1093978"/>
    <lineage>
        <taxon>Eukaryota</taxon>
        <taxon>Metazoa</taxon>
        <taxon>Spiralia</taxon>
        <taxon>Lophotrochozoa</taxon>
        <taxon>Mollusca</taxon>
        <taxon>Gastropoda</taxon>
        <taxon>Heterobranchia</taxon>
        <taxon>Euthyneura</taxon>
        <taxon>Panpulmonata</taxon>
        <taxon>Sacoglossa</taxon>
        <taxon>Placobranchoidea</taxon>
        <taxon>Plakobranchidae</taxon>
        <taxon>Elysia</taxon>
    </lineage>
</organism>
<sequence>MCVNNLPQRINVDRKQDSNLGLLGLKAERLPLDHEATQKSNEEHPMSEYMVSLNPILHTAVSGRCALLMVIAKQGLSNNWHRWNLNGCWVSVGSNGILGRNCRFPLCAPTAIPTSATFGLHLTTTYLVSLVSSRGSKDLINITQAFLTSILHIELRNSIEN</sequence>
<comment type="caution">
    <text evidence="1">The sequence shown here is derived from an EMBL/GenBank/DDBJ whole genome shotgun (WGS) entry which is preliminary data.</text>
</comment>
<dbReference type="Proteomes" id="UP000762676">
    <property type="component" value="Unassembled WGS sequence"/>
</dbReference>
<proteinExistence type="predicted"/>
<evidence type="ECO:0000313" key="2">
    <source>
        <dbReference type="Proteomes" id="UP000762676"/>
    </source>
</evidence>
<accession>A0AAV4FQX7</accession>